<accession>A0A1E5VUE5</accession>
<gene>
    <name evidence="5" type="ORF">BAE44_0010228</name>
</gene>
<evidence type="ECO:0000313" key="6">
    <source>
        <dbReference type="Proteomes" id="UP000095767"/>
    </source>
</evidence>
<evidence type="ECO:0000256" key="3">
    <source>
        <dbReference type="ARBA" id="ARBA00022833"/>
    </source>
</evidence>
<feature type="region of interest" description="Disordered" evidence="4">
    <location>
        <begin position="197"/>
        <end position="247"/>
    </location>
</feature>
<evidence type="ECO:0000256" key="2">
    <source>
        <dbReference type="ARBA" id="ARBA00022771"/>
    </source>
</evidence>
<keyword evidence="6" id="KW-1185">Reference proteome</keyword>
<dbReference type="STRING" id="888268.A0A1E5VUE5"/>
<dbReference type="InterPro" id="IPR031127">
    <property type="entry name" value="E3_UB_ligase_RBR"/>
</dbReference>
<proteinExistence type="predicted"/>
<dbReference type="PROSITE" id="PS00518">
    <property type="entry name" value="ZF_RING_1"/>
    <property type="match status" value="1"/>
</dbReference>
<feature type="region of interest" description="Disordered" evidence="4">
    <location>
        <begin position="288"/>
        <end position="434"/>
    </location>
</feature>
<feature type="compositionally biased region" description="Low complexity" evidence="4">
    <location>
        <begin position="545"/>
        <end position="557"/>
    </location>
</feature>
<reference evidence="5 6" key="1">
    <citation type="submission" date="2016-09" db="EMBL/GenBank/DDBJ databases">
        <title>The draft genome of Dichanthelium oligosanthes: A C3 panicoid grass species.</title>
        <authorList>
            <person name="Studer A.J."/>
            <person name="Schnable J.C."/>
            <person name="Brutnell T.P."/>
        </authorList>
    </citation>
    <scope>NUCLEOTIDE SEQUENCE [LARGE SCALE GENOMIC DNA]</scope>
    <source>
        <strain evidence="6">cv. Kellogg 1175</strain>
        <tissue evidence="5">Leaf</tissue>
    </source>
</reference>
<dbReference type="GO" id="GO:0004842">
    <property type="term" value="F:ubiquitin-protein transferase activity"/>
    <property type="evidence" value="ECO:0007669"/>
    <property type="project" value="InterPro"/>
</dbReference>
<feature type="compositionally biased region" description="Low complexity" evidence="4">
    <location>
        <begin position="408"/>
        <end position="417"/>
    </location>
</feature>
<name>A0A1E5VUE5_9POAL</name>
<sequence length="582" mass="62598">MAGAEPEQQHHHHHPCSICMAPSEAHRGCAACAHAFCRACLSGHVRAKLCRAALPPGVSERWCAALCESLFLGARRTYCPFPDCSEMMVADDGAEGCAVRERDPVRVPGVQAALLRAVARRRDLRRVPRLAKGDRGREDMRLYEMAKGNKWKRCPKCQFFVMAVHTLDAGVASSFATSVGRHGGGVILVTELRWREPPPLPPPALRRQPLRHRRPPPPRAALPVGPSLPPSPAAATFLPSRAASGRSKMRRWAELSDLSDDDSPAVATPSTYRDAVCLGPRMAVASPSSLPIAGSPARVVAGPDPGPSRRTPPRSAGRTGRAHLPDTNSQPRPSPPRTRRSGAAPPQCWSPSPGASAPRTTASPPSAHQTRMAGSMQPRHPAGLWSQHAGGARRRGVEHQPWRFFTAGRRPGSPRTPRGSREGTPDRFIPSPSVNVGEMPDAPADTNIEADLPPGHPSLRPRGLPCFLARDDTINSEETRLSLPFVAQVGDASCIAVEEARSAVLSIAGVEEDDIIFRNLSPYMRQKKVLAYEVLIHLRSVADFSPHSPSTSPSLSSLDGDNGHGDDPDRGYGETRGMGPVL</sequence>
<dbReference type="PANTHER" id="PTHR11685">
    <property type="entry name" value="RBR FAMILY RING FINGER AND IBR DOMAIN-CONTAINING"/>
    <property type="match status" value="1"/>
</dbReference>
<dbReference type="Proteomes" id="UP000095767">
    <property type="component" value="Unassembled WGS sequence"/>
</dbReference>
<evidence type="ECO:0000256" key="1">
    <source>
        <dbReference type="ARBA" id="ARBA00022723"/>
    </source>
</evidence>
<dbReference type="AlphaFoldDB" id="A0A1E5VUE5"/>
<feature type="region of interest" description="Disordered" evidence="4">
    <location>
        <begin position="544"/>
        <end position="582"/>
    </location>
</feature>
<dbReference type="EMBL" id="LWDX02029137">
    <property type="protein sequence ID" value="OEL28753.1"/>
    <property type="molecule type" value="Genomic_DNA"/>
</dbReference>
<evidence type="ECO:0000256" key="4">
    <source>
        <dbReference type="SAM" id="MobiDB-lite"/>
    </source>
</evidence>
<feature type="compositionally biased region" description="Basic and acidic residues" evidence="4">
    <location>
        <begin position="561"/>
        <end position="573"/>
    </location>
</feature>
<protein>
    <recommendedName>
        <fullName evidence="7">RING-type domain-containing protein</fullName>
    </recommendedName>
</protein>
<evidence type="ECO:0008006" key="7">
    <source>
        <dbReference type="Google" id="ProtNLM"/>
    </source>
</evidence>
<organism evidence="5 6">
    <name type="scientific">Dichanthelium oligosanthes</name>
    <dbReference type="NCBI Taxonomy" id="888268"/>
    <lineage>
        <taxon>Eukaryota</taxon>
        <taxon>Viridiplantae</taxon>
        <taxon>Streptophyta</taxon>
        <taxon>Embryophyta</taxon>
        <taxon>Tracheophyta</taxon>
        <taxon>Spermatophyta</taxon>
        <taxon>Magnoliopsida</taxon>
        <taxon>Liliopsida</taxon>
        <taxon>Poales</taxon>
        <taxon>Poaceae</taxon>
        <taxon>PACMAD clade</taxon>
        <taxon>Panicoideae</taxon>
        <taxon>Panicodae</taxon>
        <taxon>Paniceae</taxon>
        <taxon>Dichantheliinae</taxon>
        <taxon>Dichanthelium</taxon>
    </lineage>
</organism>
<dbReference type="OrthoDB" id="10009520at2759"/>
<evidence type="ECO:0000313" key="5">
    <source>
        <dbReference type="EMBL" id="OEL28753.1"/>
    </source>
</evidence>
<feature type="compositionally biased region" description="Polar residues" evidence="4">
    <location>
        <begin position="358"/>
        <end position="369"/>
    </location>
</feature>
<keyword evidence="3" id="KW-0862">Zinc</keyword>
<dbReference type="InterPro" id="IPR017907">
    <property type="entry name" value="Znf_RING_CS"/>
</dbReference>
<keyword evidence="2" id="KW-0863">Zinc-finger</keyword>
<dbReference type="GO" id="GO:0008270">
    <property type="term" value="F:zinc ion binding"/>
    <property type="evidence" value="ECO:0007669"/>
    <property type="project" value="UniProtKB-KW"/>
</dbReference>
<comment type="caution">
    <text evidence="5">The sequence shown here is derived from an EMBL/GenBank/DDBJ whole genome shotgun (WGS) entry which is preliminary data.</text>
</comment>
<dbReference type="GO" id="GO:0016567">
    <property type="term" value="P:protein ubiquitination"/>
    <property type="evidence" value="ECO:0007669"/>
    <property type="project" value="InterPro"/>
</dbReference>
<keyword evidence="1" id="KW-0479">Metal-binding</keyword>